<name>A0A9N8WPT3_FUNMO</name>
<feature type="domain" description="Orc1-like AAA ATPase" evidence="4">
    <location>
        <begin position="15"/>
        <end position="152"/>
    </location>
</feature>
<dbReference type="GO" id="GO:0003688">
    <property type="term" value="F:DNA replication origin binding"/>
    <property type="evidence" value="ECO:0007669"/>
    <property type="project" value="TreeGrafter"/>
</dbReference>
<reference evidence="6" key="1">
    <citation type="submission" date="2021-06" db="EMBL/GenBank/DDBJ databases">
        <authorList>
            <person name="Kallberg Y."/>
            <person name="Tangrot J."/>
            <person name="Rosling A."/>
        </authorList>
    </citation>
    <scope>NUCLEOTIDE SEQUENCE</scope>
    <source>
        <strain evidence="6">87-6 pot B 2015</strain>
    </source>
</reference>
<dbReference type="InterPro" id="IPR041664">
    <property type="entry name" value="AAA_16"/>
</dbReference>
<evidence type="ECO:0000259" key="5">
    <source>
        <dbReference type="Pfam" id="PF14630"/>
    </source>
</evidence>
<keyword evidence="7" id="KW-1185">Reference proteome</keyword>
<evidence type="ECO:0000313" key="6">
    <source>
        <dbReference type="EMBL" id="CAG8494476.1"/>
    </source>
</evidence>
<keyword evidence="2" id="KW-0547">Nucleotide-binding</keyword>
<evidence type="ECO:0000256" key="2">
    <source>
        <dbReference type="ARBA" id="ARBA00022741"/>
    </source>
</evidence>
<dbReference type="Pfam" id="PF13191">
    <property type="entry name" value="AAA_16"/>
    <property type="match status" value="1"/>
</dbReference>
<dbReference type="AlphaFoldDB" id="A0A9N8WPT3"/>
<proteinExistence type="inferred from homology"/>
<dbReference type="PANTHER" id="PTHR12705">
    <property type="entry name" value="ORIGIN RECOGNITION COMPLEX SUBUNIT 5"/>
    <property type="match status" value="1"/>
</dbReference>
<sequence length="391" mass="46040">MSNEIQKLRNELVIEFPGRTRQIVTLINLLGEPTEKTPPSIFIHGNRALGKTEIVKNLFKRGFPTRHYSFLNCKLYFQLDDIFEVSLKHLSGKKHKCKNFDEYATILQDICETVEETRYLIFDNAELLWNLSQTLVSILLNLPHWTGANLCIIFITQVPWEKFRRYVGIIEPFQLYFPDTFINYIYEVFSDSCDLIDLFRIIPNIYQKFIQPINEGGVSMNDYSLLFDELKPHLESALDNLYSQNITPLIENQIPTWSLYLLIAAFLASYIPQSLDKRLFSREYEKRKHTRKGRKKVSNALKFNEQFTGPQASEMERIFAIFQSIHQESVVPYILLLQQTETFVASRVFTRTTPVDRKDLQSFRCNLSFNYIKQISRFVNFDILRYLDDTL</sequence>
<dbReference type="InterPro" id="IPR027417">
    <property type="entry name" value="P-loop_NTPase"/>
</dbReference>
<feature type="domain" description="Origin recognition complex subunit 5 C-terminal" evidence="5">
    <location>
        <begin position="254"/>
        <end position="387"/>
    </location>
</feature>
<dbReference type="Proteomes" id="UP000789375">
    <property type="component" value="Unassembled WGS sequence"/>
</dbReference>
<dbReference type="GO" id="GO:0005664">
    <property type="term" value="C:nuclear origin of replication recognition complex"/>
    <property type="evidence" value="ECO:0007669"/>
    <property type="project" value="TreeGrafter"/>
</dbReference>
<organism evidence="6 7">
    <name type="scientific">Funneliformis mosseae</name>
    <name type="common">Endomycorrhizal fungus</name>
    <name type="synonym">Glomus mosseae</name>
    <dbReference type="NCBI Taxonomy" id="27381"/>
    <lineage>
        <taxon>Eukaryota</taxon>
        <taxon>Fungi</taxon>
        <taxon>Fungi incertae sedis</taxon>
        <taxon>Mucoromycota</taxon>
        <taxon>Glomeromycotina</taxon>
        <taxon>Glomeromycetes</taxon>
        <taxon>Glomerales</taxon>
        <taxon>Glomeraceae</taxon>
        <taxon>Funneliformis</taxon>
    </lineage>
</organism>
<evidence type="ECO:0000259" key="4">
    <source>
        <dbReference type="Pfam" id="PF13191"/>
    </source>
</evidence>
<protein>
    <submittedName>
        <fullName evidence="6">14693_t:CDS:1</fullName>
    </submittedName>
</protein>
<dbReference type="EMBL" id="CAJVPP010000572">
    <property type="protein sequence ID" value="CAG8494476.1"/>
    <property type="molecule type" value="Genomic_DNA"/>
</dbReference>
<comment type="caution">
    <text evidence="6">The sequence shown here is derived from an EMBL/GenBank/DDBJ whole genome shotgun (WGS) entry which is preliminary data.</text>
</comment>
<dbReference type="Pfam" id="PF14630">
    <property type="entry name" value="ORC5_C"/>
    <property type="match status" value="1"/>
</dbReference>
<dbReference type="PANTHER" id="PTHR12705:SF0">
    <property type="entry name" value="ORIGIN RECOGNITION COMPLEX SUBUNIT 5"/>
    <property type="match status" value="1"/>
</dbReference>
<dbReference type="Gene3D" id="3.40.50.300">
    <property type="entry name" value="P-loop containing nucleotide triphosphate hydrolases"/>
    <property type="match status" value="1"/>
</dbReference>
<dbReference type="InterPro" id="IPR047088">
    <property type="entry name" value="ORC5_C"/>
</dbReference>
<accession>A0A9N8WPT3</accession>
<evidence type="ECO:0000256" key="3">
    <source>
        <dbReference type="ARBA" id="ARBA00022840"/>
    </source>
</evidence>
<dbReference type="SUPFAM" id="SSF52540">
    <property type="entry name" value="P-loop containing nucleoside triphosphate hydrolases"/>
    <property type="match status" value="1"/>
</dbReference>
<dbReference type="InterPro" id="IPR020796">
    <property type="entry name" value="ORC5"/>
</dbReference>
<comment type="similarity">
    <text evidence="1">Belongs to the ORC5 family.</text>
</comment>
<keyword evidence="3" id="KW-0067">ATP-binding</keyword>
<gene>
    <name evidence="6" type="ORF">FMOSSE_LOCUS3706</name>
</gene>
<evidence type="ECO:0000313" key="7">
    <source>
        <dbReference type="Proteomes" id="UP000789375"/>
    </source>
</evidence>
<evidence type="ECO:0000256" key="1">
    <source>
        <dbReference type="ARBA" id="ARBA00006269"/>
    </source>
</evidence>
<dbReference type="GO" id="GO:0006270">
    <property type="term" value="P:DNA replication initiation"/>
    <property type="evidence" value="ECO:0007669"/>
    <property type="project" value="TreeGrafter"/>
</dbReference>